<dbReference type="OrthoDB" id="9786278at2"/>
<sequence length="282" mass="33188">MRFSQRIGKRPIKVELEKEKLSTELRNSLWTLIIELVIESKNEDTDRFKREKWTPRSNFFRSIWIHFFKRPIDNLPISHDIYYGQVEYLQAQYEIRKWFYGVEWDLALDFVEFCVNYDANMYSDQFNSILKREMSAYRFVDGSLVEINSKEEVVEIETAIKNSGKFNSVKTHLKRAIELYADKKNPDYRNSIKESISAVESLSKIIVQNNKTTLGQALKIIEKKHNIPKSLKSAFSSLYGYTSDEGGIRHSLLEKNVKIDMEEARFMLITCSAFVNYLISKK</sequence>
<comment type="caution">
    <text evidence="2">The sequence shown here is derived from an EMBL/GenBank/DDBJ whole genome shotgun (WGS) entry which is preliminary data.</text>
</comment>
<gene>
    <name evidence="2" type="ORF">EV195_11212</name>
</gene>
<name>A0A4R2NL69_9FLAO</name>
<dbReference type="EMBL" id="SLXM01000012">
    <property type="protein sequence ID" value="TCP22363.1"/>
    <property type="molecule type" value="Genomic_DNA"/>
</dbReference>
<reference evidence="2 3" key="1">
    <citation type="submission" date="2019-03" db="EMBL/GenBank/DDBJ databases">
        <title>Genomic Encyclopedia of Type Strains, Phase IV (KMG-IV): sequencing the most valuable type-strain genomes for metagenomic binning, comparative biology and taxonomic classification.</title>
        <authorList>
            <person name="Goeker M."/>
        </authorList>
    </citation>
    <scope>NUCLEOTIDE SEQUENCE [LARGE SCALE GENOMIC DNA]</scope>
    <source>
        <strain evidence="2 3">DSM 14836</strain>
    </source>
</reference>
<dbReference type="InterPro" id="IPR049503">
    <property type="entry name" value="AbiJ_NTD4"/>
</dbReference>
<dbReference type="RefSeq" id="WP_132795875.1">
    <property type="nucleotide sequence ID" value="NZ_SLXM01000012.1"/>
</dbReference>
<evidence type="ECO:0000313" key="3">
    <source>
        <dbReference type="Proteomes" id="UP000294564"/>
    </source>
</evidence>
<evidence type="ECO:0000259" key="1">
    <source>
        <dbReference type="Pfam" id="PF18863"/>
    </source>
</evidence>
<organism evidence="2 3">
    <name type="scientific">Tenacibaculum skagerrakense</name>
    <dbReference type="NCBI Taxonomy" id="186571"/>
    <lineage>
        <taxon>Bacteria</taxon>
        <taxon>Pseudomonadati</taxon>
        <taxon>Bacteroidota</taxon>
        <taxon>Flavobacteriia</taxon>
        <taxon>Flavobacteriales</taxon>
        <taxon>Flavobacteriaceae</taxon>
        <taxon>Tenacibaculum</taxon>
    </lineage>
</organism>
<dbReference type="AlphaFoldDB" id="A0A4R2NL69"/>
<dbReference type="Proteomes" id="UP000294564">
    <property type="component" value="Unassembled WGS sequence"/>
</dbReference>
<keyword evidence="3" id="KW-1185">Reference proteome</keyword>
<accession>A0A4R2NL69</accession>
<dbReference type="Pfam" id="PF18863">
    <property type="entry name" value="AbiJ_NTD4"/>
    <property type="match status" value="1"/>
</dbReference>
<feature type="domain" description="HEPN AbiJ-N-terminal" evidence="1">
    <location>
        <begin position="1"/>
        <end position="162"/>
    </location>
</feature>
<evidence type="ECO:0000313" key="2">
    <source>
        <dbReference type="EMBL" id="TCP22363.1"/>
    </source>
</evidence>
<proteinExistence type="predicted"/>
<protein>
    <recommendedName>
        <fullName evidence="1">HEPN AbiJ-N-terminal domain-containing protein</fullName>
    </recommendedName>
</protein>